<reference evidence="1" key="2">
    <citation type="journal article" date="2017" name="Sci. Rep.">
        <title>Characterization of a new member of Iridoviridae, Shrimp hemocyte iridescent virus (SHIV), found in white leg shrimp (Litopenaeus vannamei).</title>
        <authorList>
            <person name="Qiu L."/>
            <person name="Chen M.M."/>
            <person name="Wan X.Y."/>
            <person name="Li C."/>
            <person name="Zhang Q.L."/>
            <person name="Wang R.Y."/>
            <person name="Cheng D.Y."/>
            <person name="Dong X."/>
            <person name="Yang B."/>
            <person name="Wang X.H."/>
            <person name="Xiang J.H."/>
            <person name="Huang J."/>
        </authorList>
    </citation>
    <scope>NUCLEOTIDE SEQUENCE [LARGE SCALE GENOMIC DNA]</scope>
    <source>
        <strain evidence="1">20141215</strain>
    </source>
</reference>
<keyword evidence="2" id="KW-1185">Reference proteome</keyword>
<accession>A0A291B0Z8</accession>
<sequence length="456" mass="52595">MTRYIELDSTRRNRNLWPIPGEFDVPVSNPNYTDRRIYSDPVCAGAPLLSWTSGYFNTKVLGDEGVECKSLSSKLGNANSARMVEVQQANGTLHTEYNFYKNTILRNMEDPGFYGRISEYIYLGKGRAQIYLKDPIEFHVGDEFMITDPSDFSDHHNLYIYVPGGSNNIRDYLHKIVYNETLQESYVIDSYDGRTGLLRIQQADRSNWLRTHNYSIRKIKPMTVFNAPVDATQNKIPLTAIPEPFNSKNILLHCFIRVPSKRYGSETSDNESETRQIVDVSKTHITVLNFPESLSNVQNIELLNFSYENIYELDFTKFRLDKTIFDVRLKRLILPNKLLNVGNGDKTIKQRYFYIELSNEIIEHSTHKIYSNNHHASKALFRASVVNISNPDDDHVLLMGDDMTQTIFFKFGVPLKFRVLLGSTGETFNTIQKDTMPPFEPNESLQINALFEFRVV</sequence>
<evidence type="ECO:0000313" key="2">
    <source>
        <dbReference type="Proteomes" id="UP000297192"/>
    </source>
</evidence>
<gene>
    <name evidence="1" type="primary">158L</name>
</gene>
<dbReference type="RefSeq" id="YP_010084910.1">
    <property type="nucleotide sequence ID" value="NC_055165.1"/>
</dbReference>
<protein>
    <submittedName>
        <fullName evidence="1">Uncharacterized protein</fullName>
    </submittedName>
</protein>
<dbReference type="EMBL" id="MF599468">
    <property type="protein sequence ID" value="ATE87167.1"/>
    <property type="molecule type" value="Genomic_DNA"/>
</dbReference>
<proteinExistence type="predicted"/>
<evidence type="ECO:0000313" key="1">
    <source>
        <dbReference type="EMBL" id="ATE87167.1"/>
    </source>
</evidence>
<organism evidence="1">
    <name type="scientific">Shrimp hemocyte iridescent virus</name>
    <dbReference type="NCBI Taxonomy" id="2039780"/>
    <lineage>
        <taxon>Viruses</taxon>
        <taxon>Varidnaviria</taxon>
        <taxon>Bamfordvirae</taxon>
        <taxon>Nucleocytoviricota</taxon>
        <taxon>Megaviricetes</taxon>
        <taxon>Pimascovirales</taxon>
        <taxon>Pimascovirales incertae sedis</taxon>
        <taxon>Iridoviridae</taxon>
        <taxon>Betairidovirinae</taxon>
        <taxon>Decapodiridovirus</taxon>
        <taxon>Decapodiridovirus litopenaeus1</taxon>
        <taxon>Decapod iridescent virus 1</taxon>
    </lineage>
</organism>
<dbReference type="GeneID" id="65099930"/>
<dbReference type="KEGG" id="vg:65099930"/>
<reference evidence="1" key="1">
    <citation type="journal article" date="2017" name="Arch. Virol.">
        <title>Complete genome sequence of shrimp hemocyte iridescent virus (SHIV) isolated from white leg shrimp, Litopenaeus vannamei.</title>
        <authorList>
            <person name="Qiu L."/>
            <person name="Chen M.M."/>
            <person name="Wang R.Y."/>
            <person name="Wan X.Y."/>
            <person name="Li C."/>
            <person name="Zhang Q.L."/>
            <person name="Dong X."/>
            <person name="Yang B."/>
            <person name="Xiang J.H."/>
            <person name="Huang J."/>
        </authorList>
    </citation>
    <scope>NUCLEOTIDE SEQUENCE [LARGE SCALE GENOMIC DNA]</scope>
    <source>
        <strain evidence="1">20141215</strain>
    </source>
</reference>
<dbReference type="Proteomes" id="UP000297192">
    <property type="component" value="Segment"/>
</dbReference>
<name>A0A291B0Z8_9VIRU</name>